<protein>
    <submittedName>
        <fullName evidence="3">DNA-binding PucR family transcriptional regulator</fullName>
    </submittedName>
</protein>
<dbReference type="RefSeq" id="WP_246465793.1">
    <property type="nucleotide sequence ID" value="NZ_JACHMN010000001.1"/>
</dbReference>
<dbReference type="PANTHER" id="PTHR33744">
    <property type="entry name" value="CARBOHYDRATE DIACID REGULATOR"/>
    <property type="match status" value="1"/>
</dbReference>
<keyword evidence="3" id="KW-0238">DNA-binding</keyword>
<evidence type="ECO:0000313" key="3">
    <source>
        <dbReference type="EMBL" id="MBB5866893.1"/>
    </source>
</evidence>
<dbReference type="Gene3D" id="1.10.10.2840">
    <property type="entry name" value="PucR C-terminal helix-turn-helix domain"/>
    <property type="match status" value="1"/>
</dbReference>
<gene>
    <name evidence="3" type="ORF">F4553_000272</name>
</gene>
<name>A0A841BIK6_9ACTN</name>
<reference evidence="3 4" key="1">
    <citation type="submission" date="2020-08" db="EMBL/GenBank/DDBJ databases">
        <title>Sequencing the genomes of 1000 actinobacteria strains.</title>
        <authorList>
            <person name="Klenk H.-P."/>
        </authorList>
    </citation>
    <scope>NUCLEOTIDE SEQUENCE [LARGE SCALE GENOMIC DNA]</scope>
    <source>
        <strain evidence="3 4">DSM 45362</strain>
    </source>
</reference>
<comment type="caution">
    <text evidence="3">The sequence shown here is derived from an EMBL/GenBank/DDBJ whole genome shotgun (WGS) entry which is preliminary data.</text>
</comment>
<feature type="domain" description="PucR C-terminal helix-turn-helix" evidence="2">
    <location>
        <begin position="41"/>
        <end position="94"/>
    </location>
</feature>
<feature type="compositionally biased region" description="Basic residues" evidence="1">
    <location>
        <begin position="1"/>
        <end position="13"/>
    </location>
</feature>
<dbReference type="InterPro" id="IPR051448">
    <property type="entry name" value="CdaR-like_regulators"/>
</dbReference>
<proteinExistence type="predicted"/>
<evidence type="ECO:0000313" key="4">
    <source>
        <dbReference type="Proteomes" id="UP000587527"/>
    </source>
</evidence>
<dbReference type="Proteomes" id="UP000587527">
    <property type="component" value="Unassembled WGS sequence"/>
</dbReference>
<dbReference type="EMBL" id="JACHMN010000001">
    <property type="protein sequence ID" value="MBB5866893.1"/>
    <property type="molecule type" value="Genomic_DNA"/>
</dbReference>
<accession>A0A841BIK6</accession>
<dbReference type="GO" id="GO:0003677">
    <property type="term" value="F:DNA binding"/>
    <property type="evidence" value="ECO:0007669"/>
    <property type="project" value="UniProtKB-KW"/>
</dbReference>
<dbReference type="AlphaFoldDB" id="A0A841BIK6"/>
<evidence type="ECO:0000256" key="1">
    <source>
        <dbReference type="SAM" id="MobiDB-lite"/>
    </source>
</evidence>
<dbReference type="InterPro" id="IPR025736">
    <property type="entry name" value="PucR_C-HTH_dom"/>
</dbReference>
<evidence type="ECO:0000259" key="2">
    <source>
        <dbReference type="Pfam" id="PF13556"/>
    </source>
</evidence>
<organism evidence="3 4">
    <name type="scientific">Allocatelliglobosispora scoriae</name>
    <dbReference type="NCBI Taxonomy" id="643052"/>
    <lineage>
        <taxon>Bacteria</taxon>
        <taxon>Bacillati</taxon>
        <taxon>Actinomycetota</taxon>
        <taxon>Actinomycetes</taxon>
        <taxon>Micromonosporales</taxon>
        <taxon>Micromonosporaceae</taxon>
        <taxon>Allocatelliglobosispora</taxon>
    </lineage>
</organism>
<dbReference type="InterPro" id="IPR042070">
    <property type="entry name" value="PucR_C-HTH_sf"/>
</dbReference>
<feature type="region of interest" description="Disordered" evidence="1">
    <location>
        <begin position="1"/>
        <end position="24"/>
    </location>
</feature>
<sequence length="110" mass="12880">MTRSPIARRRPGRGRSSAARLSDRHLQAFDGPVRANHDIEETTRVYLECNQRVREVSQRLGVHPNTVRYRVQRFQQLTGLDLKRTEDLVTAWWLLNRRRGPARNPARPGR</sequence>
<keyword evidence="4" id="KW-1185">Reference proteome</keyword>
<dbReference type="Pfam" id="PF13556">
    <property type="entry name" value="HTH_30"/>
    <property type="match status" value="1"/>
</dbReference>